<comment type="caution">
    <text evidence="6">The sequence shown here is derived from an EMBL/GenBank/DDBJ whole genome shotgun (WGS) entry which is preliminary data.</text>
</comment>
<evidence type="ECO:0000313" key="6">
    <source>
        <dbReference type="EMBL" id="THV47321.1"/>
    </source>
</evidence>
<dbReference type="Proteomes" id="UP000308671">
    <property type="component" value="Unassembled WGS sequence"/>
</dbReference>
<dbReference type="EMBL" id="PQXL01000319">
    <property type="protein sequence ID" value="THV47321.1"/>
    <property type="molecule type" value="Genomic_DNA"/>
</dbReference>
<comment type="similarity">
    <text evidence="2">Belongs to the acetate uptake transporter (AceTr) (TC 2.A.96) family.</text>
</comment>
<proteinExistence type="inferred from homology"/>
<reference evidence="6 7" key="1">
    <citation type="submission" date="2017-12" db="EMBL/GenBank/DDBJ databases">
        <title>Comparative genomics of Botrytis spp.</title>
        <authorList>
            <person name="Valero-Jimenez C.A."/>
            <person name="Tapia P."/>
            <person name="Veloso J."/>
            <person name="Silva-Moreno E."/>
            <person name="Staats M."/>
            <person name="Valdes J.H."/>
            <person name="Van Kan J.A.L."/>
        </authorList>
    </citation>
    <scope>NUCLEOTIDE SEQUENCE [LARGE SCALE GENOMIC DNA]</scope>
    <source>
        <strain evidence="6 7">MUCL435</strain>
    </source>
</reference>
<dbReference type="OrthoDB" id="3533923at2759"/>
<accession>A0A4S8QSQ7</accession>
<keyword evidence="3" id="KW-0812">Transmembrane</keyword>
<keyword evidence="4" id="KW-1133">Transmembrane helix</keyword>
<dbReference type="AlphaFoldDB" id="A0A4S8QSQ7"/>
<protein>
    <submittedName>
        <fullName evidence="6">Uncharacterized protein</fullName>
    </submittedName>
</protein>
<name>A0A4S8QSQ7_9HELO</name>
<sequence length="68" mass="7270">MLNGDLVFFGGTRTKYSGATVFPGYGAFNLSYAMIHLPGSVIMTAYTDPETGQLNGQVATALAMYLWA</sequence>
<evidence type="ECO:0000256" key="5">
    <source>
        <dbReference type="ARBA" id="ARBA00023136"/>
    </source>
</evidence>
<organism evidence="6 7">
    <name type="scientific">Botrytis galanthina</name>
    <dbReference type="NCBI Taxonomy" id="278940"/>
    <lineage>
        <taxon>Eukaryota</taxon>
        <taxon>Fungi</taxon>
        <taxon>Dikarya</taxon>
        <taxon>Ascomycota</taxon>
        <taxon>Pezizomycotina</taxon>
        <taxon>Leotiomycetes</taxon>
        <taxon>Helotiales</taxon>
        <taxon>Sclerotiniaceae</taxon>
        <taxon>Botrytis</taxon>
    </lineage>
</organism>
<keyword evidence="7" id="KW-1185">Reference proteome</keyword>
<evidence type="ECO:0000256" key="4">
    <source>
        <dbReference type="ARBA" id="ARBA00022989"/>
    </source>
</evidence>
<dbReference type="Pfam" id="PF01184">
    <property type="entry name" value="Gpr1_Fun34_YaaH"/>
    <property type="match status" value="1"/>
</dbReference>
<evidence type="ECO:0000256" key="2">
    <source>
        <dbReference type="ARBA" id="ARBA00005587"/>
    </source>
</evidence>
<comment type="subcellular location">
    <subcellularLocation>
        <location evidence="1">Membrane</location>
        <topology evidence="1">Multi-pass membrane protein</topology>
    </subcellularLocation>
</comment>
<evidence type="ECO:0000256" key="3">
    <source>
        <dbReference type="ARBA" id="ARBA00022692"/>
    </source>
</evidence>
<dbReference type="GO" id="GO:0016020">
    <property type="term" value="C:membrane"/>
    <property type="evidence" value="ECO:0007669"/>
    <property type="project" value="UniProtKB-SubCell"/>
</dbReference>
<evidence type="ECO:0000256" key="1">
    <source>
        <dbReference type="ARBA" id="ARBA00004141"/>
    </source>
</evidence>
<evidence type="ECO:0000313" key="7">
    <source>
        <dbReference type="Proteomes" id="UP000308671"/>
    </source>
</evidence>
<keyword evidence="5" id="KW-0472">Membrane</keyword>
<gene>
    <name evidence="6" type="ORF">BGAL_0319g00120</name>
</gene>
<dbReference type="InterPro" id="IPR000791">
    <property type="entry name" value="Gpr1/Fun34/SatP-like"/>
</dbReference>